<proteinExistence type="predicted"/>
<reference evidence="1 2" key="1">
    <citation type="journal article" date="2018" name="Sci. Rep.">
        <title>Genomic signatures of local adaptation to the degree of environmental predictability in rotifers.</title>
        <authorList>
            <person name="Franch-Gras L."/>
            <person name="Hahn C."/>
            <person name="Garcia-Roger E.M."/>
            <person name="Carmona M.J."/>
            <person name="Serra M."/>
            <person name="Gomez A."/>
        </authorList>
    </citation>
    <scope>NUCLEOTIDE SEQUENCE [LARGE SCALE GENOMIC DNA]</scope>
    <source>
        <strain evidence="1">HYR1</strain>
    </source>
</reference>
<evidence type="ECO:0000313" key="1">
    <source>
        <dbReference type="EMBL" id="RNA02789.1"/>
    </source>
</evidence>
<evidence type="ECO:0000313" key="2">
    <source>
        <dbReference type="Proteomes" id="UP000276133"/>
    </source>
</evidence>
<dbReference type="AlphaFoldDB" id="A0A3M7PV21"/>
<dbReference type="Proteomes" id="UP000276133">
    <property type="component" value="Unassembled WGS sequence"/>
</dbReference>
<dbReference type="EMBL" id="REGN01008753">
    <property type="protein sequence ID" value="RNA02789.1"/>
    <property type="molecule type" value="Genomic_DNA"/>
</dbReference>
<protein>
    <recommendedName>
        <fullName evidence="3">RNA-directed DNA polymerase from mobile element jockey-like</fullName>
    </recommendedName>
</protein>
<feature type="non-terminal residue" evidence="1">
    <location>
        <position position="1"/>
    </location>
</feature>
<organism evidence="1 2">
    <name type="scientific">Brachionus plicatilis</name>
    <name type="common">Marine rotifer</name>
    <name type="synonym">Brachionus muelleri</name>
    <dbReference type="NCBI Taxonomy" id="10195"/>
    <lineage>
        <taxon>Eukaryota</taxon>
        <taxon>Metazoa</taxon>
        <taxon>Spiralia</taxon>
        <taxon>Gnathifera</taxon>
        <taxon>Rotifera</taxon>
        <taxon>Eurotatoria</taxon>
        <taxon>Monogononta</taxon>
        <taxon>Pseudotrocha</taxon>
        <taxon>Ploima</taxon>
        <taxon>Brachionidae</taxon>
        <taxon>Brachionus</taxon>
    </lineage>
</organism>
<evidence type="ECO:0008006" key="3">
    <source>
        <dbReference type="Google" id="ProtNLM"/>
    </source>
</evidence>
<gene>
    <name evidence="1" type="ORF">BpHYR1_000056</name>
</gene>
<accession>A0A3M7PV21</accession>
<keyword evidence="2" id="KW-1185">Reference proteome</keyword>
<name>A0A3M7PV21_BRAPC</name>
<comment type="caution">
    <text evidence="1">The sequence shown here is derived from an EMBL/GenBank/DDBJ whole genome shotgun (WGS) entry which is preliminary data.</text>
</comment>
<sequence>VPYHILKLIKFKRKIRRLVQKHNNPAHKKLFNYLERNLKLELSRHKNHIREDKLTYLKEFNQSESKHWQALLSINKENKKMITILPVIQPKLQNYLHSNIRETRLVYLSNRKLYAYN</sequence>